<gene>
    <name evidence="1" type="ORF">HMPREF3222_03404</name>
</gene>
<organism evidence="1 2">
    <name type="scientific">Clostridium perfringens</name>
    <dbReference type="NCBI Taxonomy" id="1502"/>
    <lineage>
        <taxon>Bacteria</taxon>
        <taxon>Bacillati</taxon>
        <taxon>Bacillota</taxon>
        <taxon>Clostridia</taxon>
        <taxon>Eubacteriales</taxon>
        <taxon>Clostridiaceae</taxon>
        <taxon>Clostridium</taxon>
    </lineage>
</organism>
<protein>
    <submittedName>
        <fullName evidence="1">Uncharacterized protein</fullName>
    </submittedName>
</protein>
<evidence type="ECO:0000313" key="2">
    <source>
        <dbReference type="Proteomes" id="UP000070646"/>
    </source>
</evidence>
<dbReference type="EMBL" id="LRPU01000266">
    <property type="protein sequence ID" value="KXA01550.1"/>
    <property type="molecule type" value="Genomic_DNA"/>
</dbReference>
<dbReference type="Proteomes" id="UP000070646">
    <property type="component" value="Unassembled WGS sequence"/>
</dbReference>
<dbReference type="RefSeq" id="WP_060797103.1">
    <property type="nucleotide sequence ID" value="NZ_KQ956371.1"/>
</dbReference>
<dbReference type="PATRIC" id="fig|1502.174.peg.3442"/>
<name>A0A133MC66_CLOPF</name>
<comment type="caution">
    <text evidence="1">The sequence shown here is derived from an EMBL/GenBank/DDBJ whole genome shotgun (WGS) entry which is preliminary data.</text>
</comment>
<reference evidence="1 2" key="1">
    <citation type="submission" date="2016-01" db="EMBL/GenBank/DDBJ databases">
        <authorList>
            <person name="Oliw E.H."/>
        </authorList>
    </citation>
    <scope>NUCLEOTIDE SEQUENCE [LARGE SCALE GENOMIC DNA]</scope>
    <source>
        <strain evidence="1 2">MJR7757A</strain>
    </source>
</reference>
<dbReference type="AlphaFoldDB" id="A0A133MC66"/>
<proteinExistence type="predicted"/>
<sequence>MKITFEDVLSEVNISKQDILDLKIELRNAKKGEELPIILKLIGLADEVGQYYYKKIFYEDFFISIEDIAKHLDVSIRFVMNDIIDKLDRIEFPSEEFIDIKSSMKNVIFLNIGDSSKKGKNIYTSTKYSNEILKEKVKVLYRKKVLYSKESYIKFLKEHMELLENNILINLSLEKEWIENIKVRLIKDKKVTNRTFINLLFNNFMKKNKREIENYKTNDIFDFNALIDNRFGDSKEKRELTDFKSMNSLKIFFDKVYETEVIRAIEKSDYRFEFNLDLGRKKNIKRYILNSEFLIEKVKESFNFNIEEKSENEDDYEMNIPASFLLKKYDNNIKLLIEDFKKYSESIKKLIIKDIIL</sequence>
<accession>A0A133MC66</accession>
<evidence type="ECO:0000313" key="1">
    <source>
        <dbReference type="EMBL" id="KXA01550.1"/>
    </source>
</evidence>